<dbReference type="GO" id="GO:0004827">
    <property type="term" value="F:proline-tRNA ligase activity"/>
    <property type="evidence" value="ECO:0007669"/>
    <property type="project" value="InterPro"/>
</dbReference>
<dbReference type="GO" id="GO:0009570">
    <property type="term" value="C:chloroplast stroma"/>
    <property type="evidence" value="ECO:0007669"/>
    <property type="project" value="TreeGrafter"/>
</dbReference>
<evidence type="ECO:0000313" key="1">
    <source>
        <dbReference type="EMBL" id="CAI9261213.1"/>
    </source>
</evidence>
<accession>A0AA35Y7Z7</accession>
<dbReference type="InterPro" id="IPR045864">
    <property type="entry name" value="aa-tRNA-synth_II/BPL/LPL"/>
</dbReference>
<proteinExistence type="predicted"/>
<dbReference type="GO" id="GO:0005739">
    <property type="term" value="C:mitochondrion"/>
    <property type="evidence" value="ECO:0007669"/>
    <property type="project" value="TreeGrafter"/>
</dbReference>
<gene>
    <name evidence="1" type="ORF">LSALG_LOCUS2007</name>
</gene>
<dbReference type="AlphaFoldDB" id="A0AA35Y7Z7"/>
<reference evidence="1" key="1">
    <citation type="submission" date="2023-04" db="EMBL/GenBank/DDBJ databases">
        <authorList>
            <person name="Vijverberg K."/>
            <person name="Xiong W."/>
            <person name="Schranz E."/>
        </authorList>
    </citation>
    <scope>NUCLEOTIDE SEQUENCE</scope>
</reference>
<dbReference type="GO" id="GO:0017101">
    <property type="term" value="C:aminoacyl-tRNA synthetase multienzyme complex"/>
    <property type="evidence" value="ECO:0007669"/>
    <property type="project" value="TreeGrafter"/>
</dbReference>
<sequence>MTRSQDFNVWYLDVISQAELTDYDPVHGTMVIRPYGYAIWEAIQPKKAPDNWDIGVFDSGQPPHALVTFGFGGKLIVMKDTNDCGEGYKCFHIQMVSLKCPRLDSNKNHNFTNNDVEDKSMKLHCYMDTRSSLDRVFFLRGDLAFGVTNSL</sequence>
<protein>
    <submittedName>
        <fullName evidence="1">Uncharacterized protein</fullName>
    </submittedName>
</protein>
<dbReference type="GO" id="GO:0005524">
    <property type="term" value="F:ATP binding"/>
    <property type="evidence" value="ECO:0007669"/>
    <property type="project" value="InterPro"/>
</dbReference>
<dbReference type="Gene3D" id="3.30.930.10">
    <property type="entry name" value="Bira Bifunctional Protein, Domain 2"/>
    <property type="match status" value="1"/>
</dbReference>
<dbReference type="Proteomes" id="UP001177003">
    <property type="component" value="Chromosome 0"/>
</dbReference>
<dbReference type="PANTHER" id="PTHR43382:SF3">
    <property type="entry name" value="PROLINE--TRNA LIGASE, CHLOROPLASTIC_MITOCHONDRIAL"/>
    <property type="match status" value="1"/>
</dbReference>
<name>A0AA35Y7Z7_LACSI</name>
<evidence type="ECO:0000313" key="2">
    <source>
        <dbReference type="Proteomes" id="UP001177003"/>
    </source>
</evidence>
<dbReference type="PANTHER" id="PTHR43382">
    <property type="entry name" value="PROLYL-TRNA SYNTHETASE"/>
    <property type="match status" value="1"/>
</dbReference>
<dbReference type="GO" id="GO:0006433">
    <property type="term" value="P:prolyl-tRNA aminoacylation"/>
    <property type="evidence" value="ECO:0007669"/>
    <property type="project" value="InterPro"/>
</dbReference>
<keyword evidence="2" id="KW-1185">Reference proteome</keyword>
<organism evidence="1 2">
    <name type="scientific">Lactuca saligna</name>
    <name type="common">Willowleaf lettuce</name>
    <dbReference type="NCBI Taxonomy" id="75948"/>
    <lineage>
        <taxon>Eukaryota</taxon>
        <taxon>Viridiplantae</taxon>
        <taxon>Streptophyta</taxon>
        <taxon>Embryophyta</taxon>
        <taxon>Tracheophyta</taxon>
        <taxon>Spermatophyta</taxon>
        <taxon>Magnoliopsida</taxon>
        <taxon>eudicotyledons</taxon>
        <taxon>Gunneridae</taxon>
        <taxon>Pentapetalae</taxon>
        <taxon>asterids</taxon>
        <taxon>campanulids</taxon>
        <taxon>Asterales</taxon>
        <taxon>Asteraceae</taxon>
        <taxon>Cichorioideae</taxon>
        <taxon>Cichorieae</taxon>
        <taxon>Lactucinae</taxon>
        <taxon>Lactuca</taxon>
    </lineage>
</organism>
<dbReference type="InterPro" id="IPR004499">
    <property type="entry name" value="Pro-tRNA-ligase_IIa_arc-type"/>
</dbReference>
<dbReference type="EMBL" id="OX465086">
    <property type="protein sequence ID" value="CAI9261213.1"/>
    <property type="molecule type" value="Genomic_DNA"/>
</dbReference>